<organism evidence="5 6">
    <name type="scientific">Magallana gigas</name>
    <name type="common">Pacific oyster</name>
    <name type="synonym">Crassostrea gigas</name>
    <dbReference type="NCBI Taxonomy" id="29159"/>
    <lineage>
        <taxon>Eukaryota</taxon>
        <taxon>Metazoa</taxon>
        <taxon>Spiralia</taxon>
        <taxon>Lophotrochozoa</taxon>
        <taxon>Mollusca</taxon>
        <taxon>Bivalvia</taxon>
        <taxon>Autobranchia</taxon>
        <taxon>Pteriomorphia</taxon>
        <taxon>Ostreida</taxon>
        <taxon>Ostreoidea</taxon>
        <taxon>Ostreidae</taxon>
        <taxon>Magallana</taxon>
    </lineage>
</organism>
<dbReference type="OrthoDB" id="3226at2759"/>
<dbReference type="GO" id="GO:0032580">
    <property type="term" value="C:Golgi cisterna membrane"/>
    <property type="evidence" value="ECO:0007669"/>
    <property type="project" value="UniProtKB-SubCell"/>
</dbReference>
<comment type="pathway">
    <text evidence="3">Protein modification; protein glycosylation.</text>
</comment>
<dbReference type="EnsemblMetazoa" id="G29703.1">
    <property type="protein sequence ID" value="G29703.1:cds"/>
    <property type="gene ID" value="G29703"/>
</dbReference>
<keyword evidence="3" id="KW-0325">Glycoprotein</keyword>
<feature type="region of interest" description="Disordered" evidence="4">
    <location>
        <begin position="49"/>
        <end position="68"/>
    </location>
</feature>
<evidence type="ECO:0000256" key="1">
    <source>
        <dbReference type="ARBA" id="ARBA00022676"/>
    </source>
</evidence>
<keyword evidence="3" id="KW-0735">Signal-anchor</keyword>
<comment type="subcellular location">
    <subcellularLocation>
        <location evidence="3">Golgi apparatus</location>
        <location evidence="3">Golgi stack membrane</location>
        <topology evidence="3">Single-pass type II membrane protein</topology>
    </subcellularLocation>
</comment>
<keyword evidence="3" id="KW-0812">Transmembrane</keyword>
<evidence type="ECO:0000313" key="5">
    <source>
        <dbReference type="EnsemblMetazoa" id="G29703.1:cds"/>
    </source>
</evidence>
<dbReference type="PANTHER" id="PTHR11927:SF9">
    <property type="entry name" value="L-FUCOSYLTRANSFERASE"/>
    <property type="match status" value="1"/>
</dbReference>
<protein>
    <recommendedName>
        <fullName evidence="3">L-Fucosyltransferase</fullName>
        <ecNumber evidence="3">2.4.1.-</ecNumber>
    </recommendedName>
</protein>
<dbReference type="PANTHER" id="PTHR11927">
    <property type="entry name" value="GALACTOSIDE 2-L-FUCOSYLTRANSFERASE"/>
    <property type="match status" value="1"/>
</dbReference>
<dbReference type="GO" id="GO:0005975">
    <property type="term" value="P:carbohydrate metabolic process"/>
    <property type="evidence" value="ECO:0007669"/>
    <property type="project" value="InterPro"/>
</dbReference>
<keyword evidence="2 3" id="KW-0808">Transferase</keyword>
<proteinExistence type="inferred from homology"/>
<sequence>MERTDKNGRRFQIVAIIAGFFFFLGYLLVQTPEFHDQLPVLKTPHIKFDPPSPKYKPTNNTRVNNASRTPSTHSGFLCGPVKGNVGNRLFVFASIYGIAKMKNIPYIIPKNDKLLSVFNLFNDSTLQILSDVRKCDSTFYRREKQCCGYDPSLLNLDLTKGYTLITYLQSWKYFENVQANLRKQLTFRTSIREWANRTLEKISREHNYTRRDDVTFVGVHVRRGDMMRSVASYGYQVATPEYLHKAIAKFQNISNIIYIVCSLEIRWVQEHLRNLTNVFYSDPKHGAHKDMALLAGCDHVITTVGTFGWWGGWLSGGNVTYFMWPAKQGTGLRKQFSKDFKDFFLPDWIGL</sequence>
<keyword evidence="3" id="KW-1133">Transmembrane helix</keyword>
<dbReference type="OMA" id="GMATHLN"/>
<evidence type="ECO:0000256" key="4">
    <source>
        <dbReference type="SAM" id="MobiDB-lite"/>
    </source>
</evidence>
<evidence type="ECO:0000256" key="3">
    <source>
        <dbReference type="RuleBase" id="RU363129"/>
    </source>
</evidence>
<name>A0A8W8LTX1_MAGGI</name>
<keyword evidence="3" id="KW-0472">Membrane</keyword>
<accession>A0A8W8LTX1</accession>
<keyword evidence="3" id="KW-0333">Golgi apparatus</keyword>
<keyword evidence="1 3" id="KW-0328">Glycosyltransferase</keyword>
<dbReference type="Pfam" id="PF01531">
    <property type="entry name" value="Glyco_transf_11"/>
    <property type="match status" value="1"/>
</dbReference>
<feature type="compositionally biased region" description="Polar residues" evidence="4">
    <location>
        <begin position="57"/>
        <end position="68"/>
    </location>
</feature>
<comment type="similarity">
    <text evidence="3">Belongs to the glycosyltransferase 11 family.</text>
</comment>
<dbReference type="InterPro" id="IPR002516">
    <property type="entry name" value="Glyco_trans_11"/>
</dbReference>
<dbReference type="GO" id="GO:0008107">
    <property type="term" value="F:galactoside 2-alpha-L-fucosyltransferase activity"/>
    <property type="evidence" value="ECO:0007669"/>
    <property type="project" value="InterPro"/>
</dbReference>
<feature type="transmembrane region" description="Helical" evidence="3">
    <location>
        <begin position="12"/>
        <end position="29"/>
    </location>
</feature>
<evidence type="ECO:0000313" key="6">
    <source>
        <dbReference type="Proteomes" id="UP000005408"/>
    </source>
</evidence>
<dbReference type="AlphaFoldDB" id="A0A8W8LTX1"/>
<keyword evidence="6" id="KW-1185">Reference proteome</keyword>
<evidence type="ECO:0000256" key="2">
    <source>
        <dbReference type="ARBA" id="ARBA00022679"/>
    </source>
</evidence>
<dbReference type="CDD" id="cd11301">
    <property type="entry name" value="Fut1_Fut2_like"/>
    <property type="match status" value="1"/>
</dbReference>
<dbReference type="Proteomes" id="UP000005408">
    <property type="component" value="Unassembled WGS sequence"/>
</dbReference>
<dbReference type="EC" id="2.4.1.-" evidence="3"/>
<reference evidence="5" key="1">
    <citation type="submission" date="2022-08" db="UniProtKB">
        <authorList>
            <consortium name="EnsemblMetazoa"/>
        </authorList>
    </citation>
    <scope>IDENTIFICATION</scope>
    <source>
        <strain evidence="5">05x7-T-G4-1.051#20</strain>
    </source>
</reference>